<evidence type="ECO:0000256" key="1">
    <source>
        <dbReference type="ARBA" id="ARBA00004571"/>
    </source>
</evidence>
<dbReference type="InterPro" id="IPR010917">
    <property type="entry name" value="TonB_rcpt_CS"/>
</dbReference>
<dbReference type="InterPro" id="IPR012910">
    <property type="entry name" value="Plug_dom"/>
</dbReference>
<keyword evidence="6" id="KW-0406">Ion transport</keyword>
<evidence type="ECO:0000313" key="18">
    <source>
        <dbReference type="Proteomes" id="UP000236449"/>
    </source>
</evidence>
<evidence type="ECO:0000256" key="9">
    <source>
        <dbReference type="ARBA" id="ARBA00023237"/>
    </source>
</evidence>
<dbReference type="Pfam" id="PF07715">
    <property type="entry name" value="Plug"/>
    <property type="match status" value="1"/>
</dbReference>
<reference evidence="17 18" key="1">
    <citation type="submission" date="2018-01" db="EMBL/GenBank/DDBJ databases">
        <title>Draft genome sequences of six Vibrio diazotrophicus strains isolated from deep-sea sediments of the Baltic Sea.</title>
        <authorList>
            <person name="Castillo D."/>
            <person name="Vandieken V."/>
            <person name="Chiang O."/>
            <person name="Middelboe M."/>
        </authorList>
    </citation>
    <scope>NUCLEOTIDE SEQUENCE [LARGE SCALE GENOMIC DNA]</scope>
    <source>
        <strain evidence="17 18">60.27F</strain>
    </source>
</reference>
<evidence type="ECO:0000256" key="2">
    <source>
        <dbReference type="ARBA" id="ARBA00022448"/>
    </source>
</evidence>
<evidence type="ECO:0000256" key="3">
    <source>
        <dbReference type="ARBA" id="ARBA00022452"/>
    </source>
</evidence>
<gene>
    <name evidence="17" type="ORF">C1N32_02585</name>
</gene>
<dbReference type="InterPro" id="IPR010916">
    <property type="entry name" value="TonB_box_CS"/>
</dbReference>
<dbReference type="PROSITE" id="PS52016">
    <property type="entry name" value="TONB_DEPENDENT_REC_3"/>
    <property type="match status" value="1"/>
</dbReference>
<dbReference type="InterPro" id="IPR036942">
    <property type="entry name" value="Beta-barrel_TonB_sf"/>
</dbReference>
<keyword evidence="5 14" id="KW-0732">Signal</keyword>
<evidence type="ECO:0000256" key="6">
    <source>
        <dbReference type="ARBA" id="ARBA00023065"/>
    </source>
</evidence>
<dbReference type="CDD" id="cd01347">
    <property type="entry name" value="ligand_gated_channel"/>
    <property type="match status" value="1"/>
</dbReference>
<dbReference type="InterPro" id="IPR039426">
    <property type="entry name" value="TonB-dep_rcpt-like"/>
</dbReference>
<dbReference type="InterPro" id="IPR000531">
    <property type="entry name" value="Beta-barrel_TonB"/>
</dbReference>
<keyword evidence="2 10" id="KW-0813">Transport</keyword>
<feature type="domain" description="TonB-dependent receptor plug" evidence="16">
    <location>
        <begin position="47"/>
        <end position="156"/>
    </location>
</feature>
<dbReference type="RefSeq" id="WP_102965302.1">
    <property type="nucleotide sequence ID" value="NZ_POSK01000001.1"/>
</dbReference>
<dbReference type="PANTHER" id="PTHR30069:SF53">
    <property type="entry name" value="COLICIN I RECEPTOR-RELATED"/>
    <property type="match status" value="1"/>
</dbReference>
<evidence type="ECO:0000256" key="8">
    <source>
        <dbReference type="ARBA" id="ARBA00023136"/>
    </source>
</evidence>
<proteinExistence type="inferred from homology"/>
<dbReference type="GO" id="GO:0009279">
    <property type="term" value="C:cell outer membrane"/>
    <property type="evidence" value="ECO:0007669"/>
    <property type="project" value="UniProtKB-SubCell"/>
</dbReference>
<dbReference type="GO" id="GO:0015344">
    <property type="term" value="F:siderophore uptake transmembrane transporter activity"/>
    <property type="evidence" value="ECO:0007669"/>
    <property type="project" value="TreeGrafter"/>
</dbReference>
<keyword evidence="8 10" id="KW-0472">Membrane</keyword>
<evidence type="ECO:0000259" key="16">
    <source>
        <dbReference type="Pfam" id="PF07715"/>
    </source>
</evidence>
<evidence type="ECO:0000256" key="13">
    <source>
        <dbReference type="RuleBase" id="RU003357"/>
    </source>
</evidence>
<evidence type="ECO:0000256" key="10">
    <source>
        <dbReference type="PROSITE-ProRule" id="PRU01360"/>
    </source>
</evidence>
<evidence type="ECO:0000256" key="7">
    <source>
        <dbReference type="ARBA" id="ARBA00023077"/>
    </source>
</evidence>
<dbReference type="GO" id="GO:0044718">
    <property type="term" value="P:siderophore transmembrane transport"/>
    <property type="evidence" value="ECO:0007669"/>
    <property type="project" value="TreeGrafter"/>
</dbReference>
<evidence type="ECO:0000259" key="15">
    <source>
        <dbReference type="Pfam" id="PF00593"/>
    </source>
</evidence>
<dbReference type="InterPro" id="IPR037066">
    <property type="entry name" value="Plug_dom_sf"/>
</dbReference>
<sequence>MSTLKRQALFVGGTAIITAPFAFAADAGINTTETMVVTAAGYEQVQTDAPASVTLITQEELSSKYYRDVTDALSSVPGVVVTGGGDSKDISIRGLGSQYTLMLVDGRRLSSRETRPNSDGPGIEAAWLPPLEAIERIEIIRGPMSTLYGSDAMGGVINIITKKSNLEWSGNVQLSTLLQENRDSGDEQNTNFFVTGPLTDSLSLQVYGQNIQRDEDNIENGYQNKTLRSIGSKLNYQISEQQEVSFTVETTKQERSGTEGLTVADGEDDEQNQYDRTSFALSHLGRWNTLGQSDSYIQYERNNNKSRQMSLENTVAKSTLVMPFETNTVSVGIQGEYSKLNDETSNTGGTITELSNSQGAIFVEDEWRALDNFTITAGGRVDVNENYGSHLSPRLYGVWNIASEWTLKGGVSTGFKAPQLRQASDDWVQVSRSGNLYGNSDLSPETMVSQELNLIYNADSGLQASLGLFNNDFKDKITSIECSASVCTGDTSLRGRPPRLYTNVDEAVTRGVEASLDTPIGENWKWAASYTYTYSKQLTGDMASSPLTQLPKHLFSTQLDWQTTEQLNSWAKVTYRGKESDPSSFRDTDTAPSYTFVDAGITYQLTDNTRLKGAIYNLLDADISYEEYGYVEDGRRYWLGLDVNF</sequence>
<dbReference type="SUPFAM" id="SSF56935">
    <property type="entry name" value="Porins"/>
    <property type="match status" value="1"/>
</dbReference>
<evidence type="ECO:0000256" key="11">
    <source>
        <dbReference type="PROSITE-ProRule" id="PRU10143"/>
    </source>
</evidence>
<dbReference type="AlphaFoldDB" id="A0A2J8I8P4"/>
<accession>A0A2J8I8P4</accession>
<dbReference type="Gene3D" id="2.170.130.10">
    <property type="entry name" value="TonB-dependent receptor, plug domain"/>
    <property type="match status" value="1"/>
</dbReference>
<feature type="domain" description="TonB-dependent receptor-like beta-barrel" evidence="15">
    <location>
        <begin position="188"/>
        <end position="618"/>
    </location>
</feature>
<keyword evidence="3 10" id="KW-1134">Transmembrane beta strand</keyword>
<keyword evidence="9 10" id="KW-0998">Cell outer membrane</keyword>
<organism evidence="17 18">
    <name type="scientific">Vibrio diazotrophicus</name>
    <dbReference type="NCBI Taxonomy" id="685"/>
    <lineage>
        <taxon>Bacteria</taxon>
        <taxon>Pseudomonadati</taxon>
        <taxon>Pseudomonadota</taxon>
        <taxon>Gammaproteobacteria</taxon>
        <taxon>Vibrionales</taxon>
        <taxon>Vibrionaceae</taxon>
        <taxon>Vibrio</taxon>
    </lineage>
</organism>
<comment type="similarity">
    <text evidence="10 13">Belongs to the TonB-dependent receptor family.</text>
</comment>
<keyword evidence="7 11" id="KW-0798">TonB box</keyword>
<feature type="signal peptide" evidence="14">
    <location>
        <begin position="1"/>
        <end position="24"/>
    </location>
</feature>
<dbReference type="PROSITE" id="PS00430">
    <property type="entry name" value="TONB_DEPENDENT_REC_1"/>
    <property type="match status" value="1"/>
</dbReference>
<protein>
    <submittedName>
        <fullName evidence="17">Ligand-gated channel protein</fullName>
    </submittedName>
</protein>
<comment type="caution">
    <text evidence="17">The sequence shown here is derived from an EMBL/GenBank/DDBJ whole genome shotgun (WGS) entry which is preliminary data.</text>
</comment>
<dbReference type="Gene3D" id="2.40.170.20">
    <property type="entry name" value="TonB-dependent receptor, beta-barrel domain"/>
    <property type="match status" value="1"/>
</dbReference>
<comment type="subcellular location">
    <subcellularLocation>
        <location evidence="1 10">Cell outer membrane</location>
        <topology evidence="1 10">Multi-pass membrane protein</topology>
    </subcellularLocation>
</comment>
<feature type="chain" id="PRO_5014367713" evidence="14">
    <location>
        <begin position="25"/>
        <end position="645"/>
    </location>
</feature>
<dbReference type="PROSITE" id="PS01156">
    <property type="entry name" value="TONB_DEPENDENT_REC_2"/>
    <property type="match status" value="1"/>
</dbReference>
<feature type="short sequence motif" description="TonB box" evidence="11">
    <location>
        <begin position="34"/>
        <end position="40"/>
    </location>
</feature>
<dbReference type="EMBL" id="POSK01000001">
    <property type="protein sequence ID" value="PNI06906.1"/>
    <property type="molecule type" value="Genomic_DNA"/>
</dbReference>
<name>A0A2J8I8P4_VIBDI</name>
<evidence type="ECO:0000256" key="4">
    <source>
        <dbReference type="ARBA" id="ARBA00022692"/>
    </source>
</evidence>
<evidence type="ECO:0000313" key="17">
    <source>
        <dbReference type="EMBL" id="PNI06906.1"/>
    </source>
</evidence>
<dbReference type="PANTHER" id="PTHR30069">
    <property type="entry name" value="TONB-DEPENDENT OUTER MEMBRANE RECEPTOR"/>
    <property type="match status" value="1"/>
</dbReference>
<dbReference type="Proteomes" id="UP000236449">
    <property type="component" value="Unassembled WGS sequence"/>
</dbReference>
<dbReference type="OrthoDB" id="9764669at2"/>
<evidence type="ECO:0000256" key="5">
    <source>
        <dbReference type="ARBA" id="ARBA00022729"/>
    </source>
</evidence>
<evidence type="ECO:0000256" key="14">
    <source>
        <dbReference type="SAM" id="SignalP"/>
    </source>
</evidence>
<keyword evidence="4 10" id="KW-0812">Transmembrane</keyword>
<evidence type="ECO:0000256" key="12">
    <source>
        <dbReference type="PROSITE-ProRule" id="PRU10144"/>
    </source>
</evidence>
<dbReference type="Pfam" id="PF00593">
    <property type="entry name" value="TonB_dep_Rec_b-barrel"/>
    <property type="match status" value="1"/>
</dbReference>
<feature type="short sequence motif" description="TonB C-terminal box" evidence="12">
    <location>
        <begin position="628"/>
        <end position="645"/>
    </location>
</feature>